<reference evidence="2 3" key="1">
    <citation type="journal article" date="2021" name="Elife">
        <title>Chloroplast acquisition without the gene transfer in kleptoplastic sea slugs, Plakobranchus ocellatus.</title>
        <authorList>
            <person name="Maeda T."/>
            <person name="Takahashi S."/>
            <person name="Yoshida T."/>
            <person name="Shimamura S."/>
            <person name="Takaki Y."/>
            <person name="Nagai Y."/>
            <person name="Toyoda A."/>
            <person name="Suzuki Y."/>
            <person name="Arimoto A."/>
            <person name="Ishii H."/>
            <person name="Satoh N."/>
            <person name="Nishiyama T."/>
            <person name="Hasebe M."/>
            <person name="Maruyama T."/>
            <person name="Minagawa J."/>
            <person name="Obokata J."/>
            <person name="Shigenobu S."/>
        </authorList>
    </citation>
    <scope>NUCLEOTIDE SEQUENCE [LARGE SCALE GENOMIC DNA]</scope>
</reference>
<gene>
    <name evidence="2" type="ORF">PoB_002722600</name>
</gene>
<feature type="compositionally biased region" description="Polar residues" evidence="1">
    <location>
        <begin position="1"/>
        <end position="34"/>
    </location>
</feature>
<accession>A0AAV4A1W9</accession>
<keyword evidence="3" id="KW-1185">Reference proteome</keyword>
<name>A0AAV4A1W9_9GAST</name>
<organism evidence="2 3">
    <name type="scientific">Plakobranchus ocellatus</name>
    <dbReference type="NCBI Taxonomy" id="259542"/>
    <lineage>
        <taxon>Eukaryota</taxon>
        <taxon>Metazoa</taxon>
        <taxon>Spiralia</taxon>
        <taxon>Lophotrochozoa</taxon>
        <taxon>Mollusca</taxon>
        <taxon>Gastropoda</taxon>
        <taxon>Heterobranchia</taxon>
        <taxon>Euthyneura</taxon>
        <taxon>Panpulmonata</taxon>
        <taxon>Sacoglossa</taxon>
        <taxon>Placobranchoidea</taxon>
        <taxon>Plakobranchidae</taxon>
        <taxon>Plakobranchus</taxon>
    </lineage>
</organism>
<comment type="caution">
    <text evidence="2">The sequence shown here is derived from an EMBL/GenBank/DDBJ whole genome shotgun (WGS) entry which is preliminary data.</text>
</comment>
<evidence type="ECO:0000313" key="3">
    <source>
        <dbReference type="Proteomes" id="UP000735302"/>
    </source>
</evidence>
<dbReference type="EMBL" id="BLXT01003145">
    <property type="protein sequence ID" value="GFO00721.1"/>
    <property type="molecule type" value="Genomic_DNA"/>
</dbReference>
<dbReference type="Proteomes" id="UP000735302">
    <property type="component" value="Unassembled WGS sequence"/>
</dbReference>
<dbReference type="AlphaFoldDB" id="A0AAV4A1W9"/>
<sequence>MSPLRTLSQADSIVNDSPSTPVAKTVTNNSSQPYPSEEDISSLYSDFADRERILPLLPALGELIRILFVAFRMTLTLVTYIVSPTPSPAKCPPKILTLKFSEGITFAPPEGVAYVSAVTEDPSSVGVLALYL</sequence>
<proteinExistence type="predicted"/>
<protein>
    <submittedName>
        <fullName evidence="2">Uncharacterized protein</fullName>
    </submittedName>
</protein>
<feature type="region of interest" description="Disordered" evidence="1">
    <location>
        <begin position="1"/>
        <end position="37"/>
    </location>
</feature>
<evidence type="ECO:0000313" key="2">
    <source>
        <dbReference type="EMBL" id="GFO00721.1"/>
    </source>
</evidence>
<evidence type="ECO:0000256" key="1">
    <source>
        <dbReference type="SAM" id="MobiDB-lite"/>
    </source>
</evidence>